<dbReference type="GO" id="GO:0015627">
    <property type="term" value="C:type II protein secretion system complex"/>
    <property type="evidence" value="ECO:0007669"/>
    <property type="project" value="TreeGrafter"/>
</dbReference>
<dbReference type="Pfam" id="PF13629">
    <property type="entry name" value="T2SS-T3SS_pil_N"/>
    <property type="match status" value="1"/>
</dbReference>
<reference evidence="2" key="1">
    <citation type="journal article" date="2014" name="Front. Microbiol.">
        <title>High frequency of phylogenetically diverse reductive dehalogenase-homologous genes in deep subseafloor sedimentary metagenomes.</title>
        <authorList>
            <person name="Kawai M."/>
            <person name="Futagami T."/>
            <person name="Toyoda A."/>
            <person name="Takaki Y."/>
            <person name="Nishi S."/>
            <person name="Hori S."/>
            <person name="Arai W."/>
            <person name="Tsubouchi T."/>
            <person name="Morono Y."/>
            <person name="Uchiyama I."/>
            <person name="Ito T."/>
            <person name="Fujiyama A."/>
            <person name="Inagaki F."/>
            <person name="Takami H."/>
        </authorList>
    </citation>
    <scope>NUCLEOTIDE SEQUENCE</scope>
    <source>
        <strain evidence="2">Expedition CK06-06</strain>
    </source>
</reference>
<feature type="non-terminal residue" evidence="2">
    <location>
        <position position="257"/>
    </location>
</feature>
<name>X0RY77_9ZZZZ</name>
<dbReference type="PANTHER" id="PTHR30332:SF17">
    <property type="entry name" value="TYPE IV PILIATION SYSTEM PROTEIN DR_0774-RELATED"/>
    <property type="match status" value="1"/>
</dbReference>
<accession>X0RY77</accession>
<evidence type="ECO:0000313" key="2">
    <source>
        <dbReference type="EMBL" id="GAF73774.1"/>
    </source>
</evidence>
<dbReference type="InterPro" id="IPR050810">
    <property type="entry name" value="Bact_Secretion_Sys_Channel"/>
</dbReference>
<dbReference type="AlphaFoldDB" id="X0RY77"/>
<organism evidence="2">
    <name type="scientific">marine sediment metagenome</name>
    <dbReference type="NCBI Taxonomy" id="412755"/>
    <lineage>
        <taxon>unclassified sequences</taxon>
        <taxon>metagenomes</taxon>
        <taxon>ecological metagenomes</taxon>
    </lineage>
</organism>
<dbReference type="GO" id="GO:0009306">
    <property type="term" value="P:protein secretion"/>
    <property type="evidence" value="ECO:0007669"/>
    <property type="project" value="TreeGrafter"/>
</dbReference>
<feature type="non-terminal residue" evidence="2">
    <location>
        <position position="1"/>
    </location>
</feature>
<dbReference type="EMBL" id="BARS01001586">
    <property type="protein sequence ID" value="GAF73774.1"/>
    <property type="molecule type" value="Genomic_DNA"/>
</dbReference>
<proteinExistence type="predicted"/>
<dbReference type="InterPro" id="IPR032789">
    <property type="entry name" value="T2SS-T3SS_pil_N"/>
</dbReference>
<sequence length="257" mass="28678">FFSSRVIAEESPFDPSLSFDLQQAEASSLRRVELTAKETRTLSFARPLVRAEVFNPEMIEVYQPDQRALQLFGKQPGVSHIRVFDAENRAHTFEVAILPNTNELEFVLRSQFPEANLKVTPYSSGVMLSGDVQSDEHVDQIVAIAEDFYPRVLQNIKLRDPQQVLLHVRVMEVSRTKLRALGFDLRCGIVGDGRGGHGFLDTLREHDLAKVLAEPTLVAISGRNASFRVGGEFPVIVSGALGTSSIEYKPYGMEIDF</sequence>
<gene>
    <name evidence="2" type="ORF">S01H1_03029</name>
</gene>
<feature type="domain" description="Pilus formation protein N-terminal" evidence="1">
    <location>
        <begin position="31"/>
        <end position="95"/>
    </location>
</feature>
<evidence type="ECO:0000259" key="1">
    <source>
        <dbReference type="Pfam" id="PF13629"/>
    </source>
</evidence>
<comment type="caution">
    <text evidence="2">The sequence shown here is derived from an EMBL/GenBank/DDBJ whole genome shotgun (WGS) entry which is preliminary data.</text>
</comment>
<protein>
    <recommendedName>
        <fullName evidence="1">Pilus formation protein N-terminal domain-containing protein</fullName>
    </recommendedName>
</protein>
<dbReference type="PANTHER" id="PTHR30332">
    <property type="entry name" value="PROBABLE GENERAL SECRETION PATHWAY PROTEIN D"/>
    <property type="match status" value="1"/>
</dbReference>